<dbReference type="PANTHER" id="PTHR14237">
    <property type="entry name" value="MOLYBDOPTERIN COFACTOR SULFURASE MOSC"/>
    <property type="match status" value="1"/>
</dbReference>
<evidence type="ECO:0000313" key="3">
    <source>
        <dbReference type="Proteomes" id="UP000006334"/>
    </source>
</evidence>
<dbReference type="EMBL" id="BAEN01000076">
    <property type="protein sequence ID" value="GAC16601.1"/>
    <property type="molecule type" value="Genomic_DNA"/>
</dbReference>
<comment type="caution">
    <text evidence="2">The sequence shown here is derived from an EMBL/GenBank/DDBJ whole genome shotgun (WGS) entry which is preliminary data.</text>
</comment>
<reference evidence="2 3" key="1">
    <citation type="journal article" date="2017" name="Antonie Van Leeuwenhoek">
        <title>Rhizobium rhizosphaerae sp. nov., a novel species isolated from rice rhizosphere.</title>
        <authorList>
            <person name="Zhao J.J."/>
            <person name="Zhang J."/>
            <person name="Zhang R.J."/>
            <person name="Zhang C.W."/>
            <person name="Yin H.Q."/>
            <person name="Zhang X.X."/>
        </authorList>
    </citation>
    <scope>NUCLEOTIDE SEQUENCE [LARGE SCALE GENOMIC DNA]</scope>
    <source>
        <strain evidence="2 3">E3</strain>
    </source>
</reference>
<gene>
    <name evidence="2" type="ORF">GLIP_3990</name>
</gene>
<dbReference type="AlphaFoldDB" id="K6XY67"/>
<sequence>MSQLKLSQINIYPIKSCGGISLTSSLVEQKGLEFDRRFVLTHENGKFITARTDSKLCIIQIQVNDNGLCLNAPDMPELIIRYQDFAANYQNVQVWNDTIDAQYCNAEYDQWFSRYIGKPCKLMYFGERSERQVKNSQSQVSFADSYPFLLISNPSLNELNSRLASHASMAQFRPNLVVDNCEAFAEDNWKRIRIGEVEFEAMKLCSRCIFTTIDPATGKRNADREPLNTLKSYRRNSKGEVLFGQNLIALNSGRISLNDQVVVIE</sequence>
<accession>K6XY67</accession>
<evidence type="ECO:0000313" key="2">
    <source>
        <dbReference type="EMBL" id="GAC16601.1"/>
    </source>
</evidence>
<dbReference type="GO" id="GO:0003824">
    <property type="term" value="F:catalytic activity"/>
    <property type="evidence" value="ECO:0007669"/>
    <property type="project" value="InterPro"/>
</dbReference>
<dbReference type="eggNOG" id="COG3217">
    <property type="taxonomic scope" value="Bacteria"/>
</dbReference>
<dbReference type="STRING" id="1127673.GLIP_3990"/>
<feature type="domain" description="MOSC" evidence="1">
    <location>
        <begin position="120"/>
        <end position="264"/>
    </location>
</feature>
<dbReference type="GO" id="GO:0030151">
    <property type="term" value="F:molybdenum ion binding"/>
    <property type="evidence" value="ECO:0007669"/>
    <property type="project" value="InterPro"/>
</dbReference>
<dbReference type="GO" id="GO:0030170">
    <property type="term" value="F:pyridoxal phosphate binding"/>
    <property type="evidence" value="ECO:0007669"/>
    <property type="project" value="InterPro"/>
</dbReference>
<proteinExistence type="predicted"/>
<dbReference type="PROSITE" id="PS51340">
    <property type="entry name" value="MOSC"/>
    <property type="match status" value="1"/>
</dbReference>
<dbReference type="Pfam" id="PF03473">
    <property type="entry name" value="MOSC"/>
    <property type="match status" value="1"/>
</dbReference>
<dbReference type="RefSeq" id="WP_008846403.1">
    <property type="nucleotide sequence ID" value="NZ_BAEN01000076.1"/>
</dbReference>
<protein>
    <submittedName>
        <fullName evidence="2">MOSC domain-containing protein 2, mitochondrial</fullName>
    </submittedName>
</protein>
<dbReference type="InterPro" id="IPR011037">
    <property type="entry name" value="Pyrv_Knase-like_insert_dom_sf"/>
</dbReference>
<dbReference type="Proteomes" id="UP000006334">
    <property type="component" value="Unassembled WGS sequence"/>
</dbReference>
<dbReference type="InterPro" id="IPR005303">
    <property type="entry name" value="MOCOS_middle"/>
</dbReference>
<dbReference type="Pfam" id="PF03476">
    <property type="entry name" value="MOSC_N"/>
    <property type="match status" value="1"/>
</dbReference>
<dbReference type="PANTHER" id="PTHR14237:SF19">
    <property type="entry name" value="MITOCHONDRIAL AMIDOXIME REDUCING COMPONENT 1"/>
    <property type="match status" value="1"/>
</dbReference>
<dbReference type="OrthoDB" id="581532at2"/>
<dbReference type="InterPro" id="IPR005302">
    <property type="entry name" value="MoCF_Sase_C"/>
</dbReference>
<name>K6XY67_9ALTE</name>
<keyword evidence="3" id="KW-1185">Reference proteome</keyword>
<organism evidence="2 3">
    <name type="scientific">Aliiglaciecola lipolytica E3</name>
    <dbReference type="NCBI Taxonomy" id="1127673"/>
    <lineage>
        <taxon>Bacteria</taxon>
        <taxon>Pseudomonadati</taxon>
        <taxon>Pseudomonadota</taxon>
        <taxon>Gammaproteobacteria</taxon>
        <taxon>Alteromonadales</taxon>
        <taxon>Alteromonadaceae</taxon>
        <taxon>Aliiglaciecola</taxon>
    </lineage>
</organism>
<dbReference type="SUPFAM" id="SSF50800">
    <property type="entry name" value="PK beta-barrel domain-like"/>
    <property type="match status" value="1"/>
</dbReference>
<evidence type="ECO:0000259" key="1">
    <source>
        <dbReference type="PROSITE" id="PS51340"/>
    </source>
</evidence>
<dbReference type="SUPFAM" id="SSF141673">
    <property type="entry name" value="MOSC N-terminal domain-like"/>
    <property type="match status" value="1"/>
</dbReference>